<evidence type="ECO:0000256" key="2">
    <source>
        <dbReference type="ARBA" id="ARBA00022763"/>
    </source>
</evidence>
<dbReference type="SUPFAM" id="SSF111304">
    <property type="entry name" value="Recombination protein RecR"/>
    <property type="match status" value="1"/>
</dbReference>
<keyword evidence="6 7" id="KW-0234">DNA repair</keyword>
<proteinExistence type="inferred from homology"/>
<dbReference type="CDD" id="cd01025">
    <property type="entry name" value="TOPRIM_recR"/>
    <property type="match status" value="1"/>
</dbReference>
<protein>
    <recommendedName>
        <fullName evidence="7">Recombination protein RecR</fullName>
    </recommendedName>
</protein>
<evidence type="ECO:0000256" key="6">
    <source>
        <dbReference type="ARBA" id="ARBA00023204"/>
    </source>
</evidence>
<dbReference type="Proteomes" id="UP000315901">
    <property type="component" value="Unassembled WGS sequence"/>
</dbReference>
<dbReference type="PROSITE" id="PS01300">
    <property type="entry name" value="RECR"/>
    <property type="match status" value="1"/>
</dbReference>
<keyword evidence="2 7" id="KW-0227">DNA damage</keyword>
<dbReference type="Pfam" id="PF21175">
    <property type="entry name" value="RecR_C"/>
    <property type="match status" value="1"/>
</dbReference>
<keyword evidence="3 7" id="KW-0863">Zinc-finger</keyword>
<gene>
    <name evidence="7 9" type="primary">recR</name>
    <name evidence="9" type="ORF">FJM67_13330</name>
</gene>
<evidence type="ECO:0000259" key="8">
    <source>
        <dbReference type="PROSITE" id="PS50880"/>
    </source>
</evidence>
<dbReference type="AlphaFoldDB" id="A0A501WI39"/>
<dbReference type="EMBL" id="VFRR01000032">
    <property type="protein sequence ID" value="TPE48452.1"/>
    <property type="molecule type" value="Genomic_DNA"/>
</dbReference>
<dbReference type="InterPro" id="IPR023627">
    <property type="entry name" value="Rcmb_RecR"/>
</dbReference>
<accession>A0A501WI39</accession>
<keyword evidence="1 7" id="KW-0479">Metal-binding</keyword>
<evidence type="ECO:0000313" key="9">
    <source>
        <dbReference type="EMBL" id="TPE48452.1"/>
    </source>
</evidence>
<name>A0A501WI39_9GAMM</name>
<dbReference type="GO" id="GO:0006281">
    <property type="term" value="P:DNA repair"/>
    <property type="evidence" value="ECO:0007669"/>
    <property type="project" value="UniProtKB-UniRule"/>
</dbReference>
<dbReference type="GO" id="GO:0008270">
    <property type="term" value="F:zinc ion binding"/>
    <property type="evidence" value="ECO:0007669"/>
    <property type="project" value="UniProtKB-KW"/>
</dbReference>
<dbReference type="GO" id="GO:0003677">
    <property type="term" value="F:DNA binding"/>
    <property type="evidence" value="ECO:0007669"/>
    <property type="project" value="UniProtKB-UniRule"/>
</dbReference>
<reference evidence="9 10" key="1">
    <citation type="submission" date="2019-06" db="EMBL/GenBank/DDBJ databases">
        <title>A novel bacterium of genus Marinomonas, isolated from coastal sand.</title>
        <authorList>
            <person name="Huang H."/>
            <person name="Mo K."/>
            <person name="Hu Y."/>
        </authorList>
    </citation>
    <scope>NUCLEOTIDE SEQUENCE [LARGE SCALE GENOMIC DNA]</scope>
    <source>
        <strain evidence="9 10">HB171799</strain>
    </source>
</reference>
<comment type="function">
    <text evidence="7">May play a role in DNA repair. It seems to be involved in an RecBC-independent recombinational process of DNA repair. It may act with RecF and RecO.</text>
</comment>
<comment type="caution">
    <text evidence="9">The sequence shown here is derived from an EMBL/GenBank/DDBJ whole genome shotgun (WGS) entry which is preliminary data.</text>
</comment>
<evidence type="ECO:0000256" key="7">
    <source>
        <dbReference type="HAMAP-Rule" id="MF_00017"/>
    </source>
</evidence>
<organism evidence="9 10">
    <name type="scientific">Maribrevibacterium harenarium</name>
    <dbReference type="NCBI Taxonomy" id="2589817"/>
    <lineage>
        <taxon>Bacteria</taxon>
        <taxon>Pseudomonadati</taxon>
        <taxon>Pseudomonadota</taxon>
        <taxon>Gammaproteobacteria</taxon>
        <taxon>Oceanospirillales</taxon>
        <taxon>Oceanospirillaceae</taxon>
        <taxon>Maribrevibacterium</taxon>
    </lineage>
</organism>
<dbReference type="FunFam" id="3.40.1360.10:FF:000001">
    <property type="entry name" value="Recombination protein RecR"/>
    <property type="match status" value="1"/>
</dbReference>
<dbReference type="GO" id="GO:0006310">
    <property type="term" value="P:DNA recombination"/>
    <property type="evidence" value="ECO:0007669"/>
    <property type="project" value="UniProtKB-UniRule"/>
</dbReference>
<evidence type="ECO:0000256" key="1">
    <source>
        <dbReference type="ARBA" id="ARBA00022723"/>
    </source>
</evidence>
<keyword evidence="4 7" id="KW-0862">Zinc</keyword>
<dbReference type="SMART" id="SM00493">
    <property type="entry name" value="TOPRIM"/>
    <property type="match status" value="1"/>
</dbReference>
<dbReference type="InterPro" id="IPR006171">
    <property type="entry name" value="TOPRIM_dom"/>
</dbReference>
<dbReference type="PANTHER" id="PTHR30446">
    <property type="entry name" value="RECOMBINATION PROTEIN RECR"/>
    <property type="match status" value="1"/>
</dbReference>
<dbReference type="PROSITE" id="PS50880">
    <property type="entry name" value="TOPRIM"/>
    <property type="match status" value="1"/>
</dbReference>
<dbReference type="InterPro" id="IPR034137">
    <property type="entry name" value="TOPRIM_RecR"/>
</dbReference>
<dbReference type="InterPro" id="IPR015967">
    <property type="entry name" value="Rcmb_RecR_Znf"/>
</dbReference>
<dbReference type="PANTHER" id="PTHR30446:SF0">
    <property type="entry name" value="RECOMBINATION PROTEIN RECR"/>
    <property type="match status" value="1"/>
</dbReference>
<dbReference type="InterPro" id="IPR000093">
    <property type="entry name" value="DNA_Rcmb_RecR"/>
</dbReference>
<feature type="domain" description="Toprim" evidence="8">
    <location>
        <begin position="79"/>
        <end position="174"/>
    </location>
</feature>
<sequence length="197" mass="21177">MFSPSIKELVQALRVLPGVGPKSAQKMALHLLERDDAGAERLAKALRHALDNVVRCGDCRTLTESNQCDICADPERDSTRLCIVEAPADIAAIEATGQFQGRYFVLMGHLSPIDGIGPEELGLEKLERLVATLGVEEVILATGSTVEGEATCHYIAQLLKPHNVEVSRLAQGVPIGGELEYVDGNTLALALQGRKKL</sequence>
<evidence type="ECO:0000256" key="4">
    <source>
        <dbReference type="ARBA" id="ARBA00022833"/>
    </source>
</evidence>
<evidence type="ECO:0000256" key="5">
    <source>
        <dbReference type="ARBA" id="ARBA00023172"/>
    </source>
</evidence>
<dbReference type="Gene3D" id="1.10.8.420">
    <property type="entry name" value="RecR Domain 1"/>
    <property type="match status" value="1"/>
</dbReference>
<dbReference type="HAMAP" id="MF_00017">
    <property type="entry name" value="RecR"/>
    <property type="match status" value="1"/>
</dbReference>
<keyword evidence="5 7" id="KW-0233">DNA recombination</keyword>
<dbReference type="RefSeq" id="WP_140590075.1">
    <property type="nucleotide sequence ID" value="NZ_VFRR01000032.1"/>
</dbReference>
<dbReference type="OrthoDB" id="9802672at2"/>
<comment type="similarity">
    <text evidence="7">Belongs to the RecR family.</text>
</comment>
<keyword evidence="10" id="KW-1185">Reference proteome</keyword>
<dbReference type="Pfam" id="PF13662">
    <property type="entry name" value="Toprim_4"/>
    <property type="match status" value="1"/>
</dbReference>
<feature type="zinc finger region" description="C4-type" evidence="7">
    <location>
        <begin position="56"/>
        <end position="71"/>
    </location>
</feature>
<dbReference type="Pfam" id="PF21176">
    <property type="entry name" value="RecR_HhH"/>
    <property type="match status" value="1"/>
</dbReference>
<dbReference type="Gene3D" id="6.10.250.240">
    <property type="match status" value="1"/>
</dbReference>
<dbReference type="Gene3D" id="3.40.1360.10">
    <property type="match status" value="1"/>
</dbReference>
<evidence type="ECO:0000256" key="3">
    <source>
        <dbReference type="ARBA" id="ARBA00022771"/>
    </source>
</evidence>
<dbReference type="NCBIfam" id="TIGR00615">
    <property type="entry name" value="recR"/>
    <property type="match status" value="1"/>
</dbReference>
<evidence type="ECO:0000313" key="10">
    <source>
        <dbReference type="Proteomes" id="UP000315901"/>
    </source>
</evidence>